<accession>A0AAD8A0P9</accession>
<evidence type="ECO:0000313" key="2">
    <source>
        <dbReference type="Proteomes" id="UP001233999"/>
    </source>
</evidence>
<dbReference type="Proteomes" id="UP001233999">
    <property type="component" value="Unassembled WGS sequence"/>
</dbReference>
<dbReference type="AlphaFoldDB" id="A0AAD8A0P9"/>
<keyword evidence="2" id="KW-1185">Reference proteome</keyword>
<protein>
    <submittedName>
        <fullName evidence="1">Uncharacterized protein</fullName>
    </submittedName>
</protein>
<dbReference type="EMBL" id="JASPKZ010004590">
    <property type="protein sequence ID" value="KAJ9589861.1"/>
    <property type="molecule type" value="Genomic_DNA"/>
</dbReference>
<comment type="caution">
    <text evidence="1">The sequence shown here is derived from an EMBL/GenBank/DDBJ whole genome shotgun (WGS) entry which is preliminary data.</text>
</comment>
<reference evidence="1" key="1">
    <citation type="journal article" date="2023" name="IScience">
        <title>Live-bearing cockroach genome reveals convergent evolutionary mechanisms linked to viviparity in insects and beyond.</title>
        <authorList>
            <person name="Fouks B."/>
            <person name="Harrison M.C."/>
            <person name="Mikhailova A.A."/>
            <person name="Marchal E."/>
            <person name="English S."/>
            <person name="Carruthers M."/>
            <person name="Jennings E.C."/>
            <person name="Chiamaka E.L."/>
            <person name="Frigard R.A."/>
            <person name="Pippel M."/>
            <person name="Attardo G.M."/>
            <person name="Benoit J.B."/>
            <person name="Bornberg-Bauer E."/>
            <person name="Tobe S.S."/>
        </authorList>
    </citation>
    <scope>NUCLEOTIDE SEQUENCE</scope>
    <source>
        <strain evidence="1">Stay&amp;Tobe</strain>
    </source>
</reference>
<evidence type="ECO:0000313" key="1">
    <source>
        <dbReference type="EMBL" id="KAJ9589861.1"/>
    </source>
</evidence>
<name>A0AAD8A0P9_DIPPU</name>
<organism evidence="1 2">
    <name type="scientific">Diploptera punctata</name>
    <name type="common">Pacific beetle cockroach</name>
    <dbReference type="NCBI Taxonomy" id="6984"/>
    <lineage>
        <taxon>Eukaryota</taxon>
        <taxon>Metazoa</taxon>
        <taxon>Ecdysozoa</taxon>
        <taxon>Arthropoda</taxon>
        <taxon>Hexapoda</taxon>
        <taxon>Insecta</taxon>
        <taxon>Pterygota</taxon>
        <taxon>Neoptera</taxon>
        <taxon>Polyneoptera</taxon>
        <taxon>Dictyoptera</taxon>
        <taxon>Blattodea</taxon>
        <taxon>Blaberoidea</taxon>
        <taxon>Blaberidae</taxon>
        <taxon>Diplopterinae</taxon>
        <taxon>Diploptera</taxon>
    </lineage>
</organism>
<sequence length="60" mass="6599">LPLLVKPTLTRDSRPVRVIQTSVELPVSVPELIIVRTPTLCTCESAICDAGGERNSRRLQ</sequence>
<gene>
    <name evidence="1" type="ORF">L9F63_017016</name>
</gene>
<reference evidence="1" key="2">
    <citation type="submission" date="2023-05" db="EMBL/GenBank/DDBJ databases">
        <authorList>
            <person name="Fouks B."/>
        </authorList>
    </citation>
    <scope>NUCLEOTIDE SEQUENCE</scope>
    <source>
        <strain evidence="1">Stay&amp;Tobe</strain>
        <tissue evidence="1">Testes</tissue>
    </source>
</reference>
<proteinExistence type="predicted"/>
<feature type="non-terminal residue" evidence="1">
    <location>
        <position position="60"/>
    </location>
</feature>
<feature type="non-terminal residue" evidence="1">
    <location>
        <position position="1"/>
    </location>
</feature>